<proteinExistence type="predicted"/>
<organism evidence="2 3">
    <name type="scientific">Chloropicon roscoffensis</name>
    <dbReference type="NCBI Taxonomy" id="1461544"/>
    <lineage>
        <taxon>Eukaryota</taxon>
        <taxon>Viridiplantae</taxon>
        <taxon>Chlorophyta</taxon>
        <taxon>Chloropicophyceae</taxon>
        <taxon>Chloropicales</taxon>
        <taxon>Chloropicaceae</taxon>
        <taxon>Chloropicon</taxon>
    </lineage>
</organism>
<evidence type="ECO:0000313" key="3">
    <source>
        <dbReference type="Proteomes" id="UP001472866"/>
    </source>
</evidence>
<reference evidence="2 3" key="1">
    <citation type="submission" date="2024-03" db="EMBL/GenBank/DDBJ databases">
        <title>Complete genome sequence of the green alga Chloropicon roscoffensis RCC1871.</title>
        <authorList>
            <person name="Lemieux C."/>
            <person name="Pombert J.-F."/>
            <person name="Otis C."/>
            <person name="Turmel M."/>
        </authorList>
    </citation>
    <scope>NUCLEOTIDE SEQUENCE [LARGE SCALE GENOMIC DNA]</scope>
    <source>
        <strain evidence="2 3">RCC1871</strain>
    </source>
</reference>
<feature type="transmembrane region" description="Helical" evidence="1">
    <location>
        <begin position="77"/>
        <end position="100"/>
    </location>
</feature>
<sequence>MALLQLISYALRERLHTEHFAFDEQVEANLQGVNVSLRQVAPKVHFLFGFQDRALEDEFREDLIECSRSRIFMGYGVSIFMILFGPTFQSLMTMDFLLFYSDWRVVLWNVLPVLFALLFLMAGLSFCIYAYMKFSDKRAVLHVTGLAYLLAIVSIGVDFGVGNRQWDAMYGVSSWSVKLVTYHLAPLISLTWLNLPFGMIAELMFAVTLIFLVIIPIVEGLWGLFSSSAIQPIIQEISEEVPEFKDLTLYCNGSLQMPDGRDFVLKNPCEVNIRLILVYPFLIICIIILAAIVLGYIGDRDSRRAFTNKKIMRAQKDKLIIAAKLREEFHLHKEDVVLDLFQYF</sequence>
<accession>A0AAX4PGG9</accession>
<evidence type="ECO:0000313" key="2">
    <source>
        <dbReference type="EMBL" id="WZN65019.1"/>
    </source>
</evidence>
<evidence type="ECO:0000256" key="1">
    <source>
        <dbReference type="SAM" id="Phobius"/>
    </source>
</evidence>
<dbReference type="EMBL" id="CP151511">
    <property type="protein sequence ID" value="WZN65019.1"/>
    <property type="molecule type" value="Genomic_DNA"/>
</dbReference>
<gene>
    <name evidence="2" type="ORF">HKI87_11g65760</name>
</gene>
<keyword evidence="3" id="KW-1185">Reference proteome</keyword>
<feature type="transmembrane region" description="Helical" evidence="1">
    <location>
        <begin position="139"/>
        <end position="159"/>
    </location>
</feature>
<keyword evidence="1" id="KW-0812">Transmembrane</keyword>
<keyword evidence="1" id="KW-0472">Membrane</keyword>
<feature type="transmembrane region" description="Helical" evidence="1">
    <location>
        <begin position="276"/>
        <end position="297"/>
    </location>
</feature>
<dbReference type="Proteomes" id="UP001472866">
    <property type="component" value="Chromosome 11"/>
</dbReference>
<dbReference type="AlphaFoldDB" id="A0AAX4PGG9"/>
<name>A0AAX4PGG9_9CHLO</name>
<feature type="transmembrane region" description="Helical" evidence="1">
    <location>
        <begin position="106"/>
        <end position="132"/>
    </location>
</feature>
<feature type="transmembrane region" description="Helical" evidence="1">
    <location>
        <begin position="204"/>
        <end position="225"/>
    </location>
</feature>
<keyword evidence="1" id="KW-1133">Transmembrane helix</keyword>
<protein>
    <submittedName>
        <fullName evidence="2">Uncharacterized protein</fullName>
    </submittedName>
</protein>